<evidence type="ECO:0000256" key="8">
    <source>
        <dbReference type="ARBA" id="ARBA00022833"/>
    </source>
</evidence>
<evidence type="ECO:0000313" key="13">
    <source>
        <dbReference type="Proteomes" id="UP000318017"/>
    </source>
</evidence>
<dbReference type="InterPro" id="IPR000477">
    <property type="entry name" value="RT_dom"/>
</dbReference>
<keyword evidence="4 12" id="KW-0548">Nucleotidyltransferase</keyword>
<dbReference type="InterPro" id="IPR006171">
    <property type="entry name" value="TOPRIM_dom"/>
</dbReference>
<dbReference type="PANTHER" id="PTHR30313">
    <property type="entry name" value="DNA PRIMASE"/>
    <property type="match status" value="1"/>
</dbReference>
<keyword evidence="3 12" id="KW-0808">Transferase</keyword>
<keyword evidence="7" id="KW-0863">Zinc-finger</keyword>
<dbReference type="Gene3D" id="3.90.980.10">
    <property type="entry name" value="DNA primase, catalytic core, N-terminal domain"/>
    <property type="match status" value="1"/>
</dbReference>
<feature type="domain" description="Reverse transcriptase" evidence="11">
    <location>
        <begin position="536"/>
        <end position="868"/>
    </location>
</feature>
<keyword evidence="6" id="KW-0479">Metal-binding</keyword>
<evidence type="ECO:0000256" key="4">
    <source>
        <dbReference type="ARBA" id="ARBA00022695"/>
    </source>
</evidence>
<evidence type="ECO:0000256" key="1">
    <source>
        <dbReference type="ARBA" id="ARBA00022478"/>
    </source>
</evidence>
<dbReference type="GO" id="GO:0008270">
    <property type="term" value="F:zinc ion binding"/>
    <property type="evidence" value="ECO:0007669"/>
    <property type="project" value="UniProtKB-KW"/>
</dbReference>
<dbReference type="SUPFAM" id="SSF57783">
    <property type="entry name" value="Zinc beta-ribbon"/>
    <property type="match status" value="1"/>
</dbReference>
<dbReference type="InterPro" id="IPR037068">
    <property type="entry name" value="DNA_primase_core_N_sf"/>
</dbReference>
<dbReference type="InterPro" id="IPR036977">
    <property type="entry name" value="DNA_primase_Znf_CHC2"/>
</dbReference>
<evidence type="ECO:0000256" key="6">
    <source>
        <dbReference type="ARBA" id="ARBA00022723"/>
    </source>
</evidence>
<evidence type="ECO:0000256" key="2">
    <source>
        <dbReference type="ARBA" id="ARBA00022515"/>
    </source>
</evidence>
<dbReference type="Gene3D" id="3.40.1360.10">
    <property type="match status" value="1"/>
</dbReference>
<evidence type="ECO:0000259" key="11">
    <source>
        <dbReference type="PROSITE" id="PS50878"/>
    </source>
</evidence>
<dbReference type="GO" id="GO:0003677">
    <property type="term" value="F:DNA binding"/>
    <property type="evidence" value="ECO:0007669"/>
    <property type="project" value="InterPro"/>
</dbReference>
<evidence type="ECO:0000256" key="3">
    <source>
        <dbReference type="ARBA" id="ARBA00022679"/>
    </source>
</evidence>
<dbReference type="Pfam" id="PF13155">
    <property type="entry name" value="Toprim_2"/>
    <property type="match status" value="1"/>
</dbReference>
<reference evidence="12 13" key="1">
    <citation type="submission" date="2019-02" db="EMBL/GenBank/DDBJ databases">
        <title>Deep-cultivation of Planctomycetes and their phenomic and genomic characterization uncovers novel biology.</title>
        <authorList>
            <person name="Wiegand S."/>
            <person name="Jogler M."/>
            <person name="Boedeker C."/>
            <person name="Pinto D."/>
            <person name="Vollmers J."/>
            <person name="Rivas-Marin E."/>
            <person name="Kohn T."/>
            <person name="Peeters S.H."/>
            <person name="Heuer A."/>
            <person name="Rast P."/>
            <person name="Oberbeckmann S."/>
            <person name="Bunk B."/>
            <person name="Jeske O."/>
            <person name="Meyerdierks A."/>
            <person name="Storesund J.E."/>
            <person name="Kallscheuer N."/>
            <person name="Luecker S."/>
            <person name="Lage O.M."/>
            <person name="Pohl T."/>
            <person name="Merkel B.J."/>
            <person name="Hornburger P."/>
            <person name="Mueller R.-W."/>
            <person name="Bruemmer F."/>
            <person name="Labrenz M."/>
            <person name="Spormann A.M."/>
            <person name="Op den Camp H."/>
            <person name="Overmann J."/>
            <person name="Amann R."/>
            <person name="Jetten M.S.M."/>
            <person name="Mascher T."/>
            <person name="Medema M.H."/>
            <person name="Devos D.P."/>
            <person name="Kaster A.-K."/>
            <person name="Ovreas L."/>
            <person name="Rohde M."/>
            <person name="Galperin M.Y."/>
            <person name="Jogler C."/>
        </authorList>
    </citation>
    <scope>NUCLEOTIDE SEQUENCE [LARGE SCALE GENOMIC DNA]</scope>
    <source>
        <strain evidence="12 13">Q31a</strain>
    </source>
</reference>
<proteinExistence type="predicted"/>
<dbReference type="KEGG" id="ahel:Q31a_36160"/>
<dbReference type="Pfam" id="PF08275">
    <property type="entry name" value="DNAG_N"/>
    <property type="match status" value="1"/>
</dbReference>
<evidence type="ECO:0000256" key="7">
    <source>
        <dbReference type="ARBA" id="ARBA00022771"/>
    </source>
</evidence>
<dbReference type="GO" id="GO:0006269">
    <property type="term" value="P:DNA replication, synthesis of primer"/>
    <property type="evidence" value="ECO:0007669"/>
    <property type="project" value="UniProtKB-KW"/>
</dbReference>
<keyword evidence="8" id="KW-0862">Zinc</keyword>
<dbReference type="InterPro" id="IPR013264">
    <property type="entry name" value="DNAG_N"/>
</dbReference>
<dbReference type="SMART" id="SM00400">
    <property type="entry name" value="ZnF_CHCC"/>
    <property type="match status" value="1"/>
</dbReference>
<protein>
    <submittedName>
        <fullName evidence="12">DNA primase</fullName>
        <ecNumber evidence="12">2.7.7.-</ecNumber>
    </submittedName>
</protein>
<name>A0A518G9N5_9BACT</name>
<dbReference type="GO" id="GO:0005737">
    <property type="term" value="C:cytoplasm"/>
    <property type="evidence" value="ECO:0007669"/>
    <property type="project" value="TreeGrafter"/>
</dbReference>
<dbReference type="InterPro" id="IPR034151">
    <property type="entry name" value="TOPRIM_DnaG_bac"/>
</dbReference>
<accession>A0A518G9N5</accession>
<dbReference type="RefSeq" id="WP_145080157.1">
    <property type="nucleotide sequence ID" value="NZ_CP036298.1"/>
</dbReference>
<keyword evidence="2" id="KW-0639">Primosome</keyword>
<evidence type="ECO:0000256" key="10">
    <source>
        <dbReference type="SAM" id="MobiDB-lite"/>
    </source>
</evidence>
<dbReference type="SUPFAM" id="SSF56731">
    <property type="entry name" value="DNA primase core"/>
    <property type="match status" value="1"/>
</dbReference>
<dbReference type="SMART" id="SM00493">
    <property type="entry name" value="TOPRIM"/>
    <property type="match status" value="1"/>
</dbReference>
<dbReference type="EC" id="2.7.7.-" evidence="12"/>
<dbReference type="PANTHER" id="PTHR30313:SF2">
    <property type="entry name" value="DNA PRIMASE"/>
    <property type="match status" value="1"/>
</dbReference>
<keyword evidence="5" id="KW-0235">DNA replication</keyword>
<dbReference type="EMBL" id="CP036298">
    <property type="protein sequence ID" value="QDV25292.1"/>
    <property type="molecule type" value="Genomic_DNA"/>
</dbReference>
<keyword evidence="9" id="KW-0804">Transcription</keyword>
<evidence type="ECO:0000256" key="5">
    <source>
        <dbReference type="ARBA" id="ARBA00022705"/>
    </source>
</evidence>
<feature type="region of interest" description="Disordered" evidence="10">
    <location>
        <begin position="1999"/>
        <end position="2019"/>
    </location>
</feature>
<sequence length="2526" mass="280663">MSDQDTIEELHRVDLPQFARHLGLTVIKKGKSSFVSCLFHKDQKPSMSLYTLPNGEWRYKCFSCGEKGDVFDLVQRHNNVEFREALELVAQFAGVSLPRTSKASRSRSAESIALKAFTTSTAYEKSGLQTWAKQRGYKIATLERFDVRFTRNQKLSTEFNKDRETLASLEDAGLVVRAAGVDARQPELDLDIPFRDAMFGDRIVFPVKDIRGQPRGFIGRAVAEDARQRYLFTRSFQKSKHLFGADVVRKAIASDSDAGEEGTIEPLEYVYVVEGPTDVLRLAGFGLHAVAAMGSDLSETQAELLGELARDALMRNRSPVIRVFFDSDDAGVEGTRRVLAQLLRQIVKSANFMIEVVTSQGGDHGYVGADPDSWLKGVAKRTAIERIREHVTAVGQFLLSHSIGCRSSELESNWKRLPSSQKFSARRRVELLLKRDEWNDVLDRLGDSFFRTSFSVDDNTGTRGTWEFDLENFLSRREDSSGSAIEDGNIVRSSEQRNLLHAIQIAHCFSQRREFPVDAKSWDRLLVGGNVIVPYFRELLGTSKCKIEPLLAMSVPKASGGSRLKAIPCPEQLSIQQYLLNELLGSDESRLPPSFRDCIPAIRYSGGGVHATGLPSGASTAATAATCFSYQVDMSIAHGEKTPGNEGFFRPYPECWSEFVDYLSNSVRESNRDWTDDRRYYVARLDVRGYYDSLSRAAIDRVLLEPLQNAIGTLSKPTDFAPSFQPTIGDTATRARQFIDVLCDQSFGYQYYDPSTGVDTSFNSGAPRGMPQGPSLSAYLGTIALFPLDQAVSAAIVELNKGVSIPSVTYARYVDDMVVIARSKNDLNRIRMLIEKELGKIGLDLSPKVDPLPAMNAIEVQNWLTADRGLVGVSGFSQAPPIVTPILSDDGCVDRRSALVQLHDPELRRPGVTASALSSVVEKVLKCVEVRFGDQCHVAALIWRIYTAELSETGKTWSNSDAVGKFRELWTASAMSNDGDTEPSQTMLFAAIHGLDKLLSSRSFNSEAFADVEQAKALDLRNAIAQSINAGLVEQLRTDFSADSNDDGFILSVHELSLLAQTVTISPVDDSQYLIGRIEHLRANFPKSETITRYLISISAVPPFGALLAKLGNVVRDDTPLHILYHEAVGRLSNEKQADDIDVLFWMEQAINEQVTSSPDNCLAKILASWLSTGDDVASRVTGELAVRSLSVLLNIAMTDAARLLNRRRPLVDEALKAKTEEDSVWLPCIPIGGLRYFVGSARGKFLAVPIESVKNQVESTSESPLNSADLAPRSLKWETAGTSYEYFNANSETWHLLKPDGKEELWENATLGRWIARSFENLVNAASDSFECPPNLYNLVAREGSEGQAIEGTLGHSVEAEQLSGQSFARSAINGLLAKPVPHNGSRYWRAGIAITDFLGLMDEVACNPLVNIVRPSAIPESSEEDWEHQWAQEKLIRFSLQRLCGGTAKVSLVHDNGSIPPSLQRVIGRLRSFPALGEDDEPYRQIAAVVTTVFETRFAAKRFDSVHADDDPSVPGVPTDLLARIARSVIYTDRKLSERLPVSPRPKFIERRNVSAWISFSDRVAELKKRLGERDENVETPLQALANGLALTGLADLLRCLTLELVVAEPGLREELIGLDPSKVNLAQWNLDDTGCFVREQRTEQAEGERSQGVVLLLATLNGGLQPENRNYKESLGRITPLGWCIAAGIVSGTLSSNLRLRSMSTENDDENAVSLFRSLAGFLAAPVSRNENDDLPDESDPWKGLDSLLKDDCHERVLEFSSQLEAYGRQVGLIVSEPRWSKRFSLVPSEYGESSADEGRRTWEVSLGLESFQIEPWRIATASTASDSPGHKAEYRIENEQSESCWTETRFKSRLIAVHIAQPGIASLAGFALPLNGDTSGEHPSEIDSVGDNALEKNTSEPVQVPSPVKSAVSEQRAAKENESNIVKPEIECDWDALTRAQEKSWISRAKQPRSHYKRIALVQLQVEPFGSYRHPVYDCSEQILKKLADDELAKEQATAEEEGIQPDDERFPKKSWEAGKHPARFDAFSPVERRRRRLLDEVLRACKLFNVDFLVLPEYSTRPETVTWIQRQLEDRKIETLVWAGTFRLPPFYDTATFSWLNAAKEWAAVLPIVGRTNHPGIKDKTGFMTRLKKYPSIAYNEIFNPPSNFLGALSDESTRITELICSEIFLAMSPANLLALWKSLDALIQRFGRSVVSKHIEEEYVMKDVIAFSRETSLCYEESRVGEPASRRRSILFVPSMTPRTVDYAILGQANHLAAGMMTVFCNDSGSHSHGQSCFIGEDGWDNENRKEILGIPGAGPYHGLTPGFFRQFQADRGWLGTDEQAMVIADVDPNHQFGGKPRPQNLLPPLEMVAHLPILEVGGRQNQERKKIDYGRLTKLPAPDLAELVRVIPWLDGLDWGNQKASDMASRKFVVDRILQGISTIISAPTNSGNTIGDHKNFVLARALLSLAHSVPENAGWLKRRAEAYKSQHASNPMPYPPPVATDWLYVDLDEDREDDDECELQVPQVETEPDEKLSD</sequence>
<feature type="region of interest" description="Disordered" evidence="10">
    <location>
        <begin position="2503"/>
        <end position="2526"/>
    </location>
</feature>
<dbReference type="GO" id="GO:0003899">
    <property type="term" value="F:DNA-directed RNA polymerase activity"/>
    <property type="evidence" value="ECO:0007669"/>
    <property type="project" value="InterPro"/>
</dbReference>
<evidence type="ECO:0000313" key="12">
    <source>
        <dbReference type="EMBL" id="QDV25292.1"/>
    </source>
</evidence>
<dbReference type="Gene3D" id="3.90.580.10">
    <property type="entry name" value="Zinc finger, CHC2-type domain"/>
    <property type="match status" value="1"/>
</dbReference>
<dbReference type="Proteomes" id="UP000318017">
    <property type="component" value="Chromosome"/>
</dbReference>
<keyword evidence="1" id="KW-0240">DNA-directed RNA polymerase</keyword>
<keyword evidence="13" id="KW-1185">Reference proteome</keyword>
<dbReference type="PROSITE" id="PS50878">
    <property type="entry name" value="RT_POL"/>
    <property type="match status" value="1"/>
</dbReference>
<dbReference type="GO" id="GO:1990077">
    <property type="term" value="C:primosome complex"/>
    <property type="evidence" value="ECO:0007669"/>
    <property type="project" value="UniProtKB-KW"/>
</dbReference>
<dbReference type="CDD" id="cd01646">
    <property type="entry name" value="RT_Bac_retron_I"/>
    <property type="match status" value="1"/>
</dbReference>
<dbReference type="Pfam" id="PF01807">
    <property type="entry name" value="Zn_ribbon_DnaG"/>
    <property type="match status" value="1"/>
</dbReference>
<gene>
    <name evidence="12" type="primary">dnaG_2</name>
    <name evidence="12" type="ORF">Q31a_36160</name>
</gene>
<dbReference type="GO" id="GO:0000428">
    <property type="term" value="C:DNA-directed RNA polymerase complex"/>
    <property type="evidence" value="ECO:0007669"/>
    <property type="project" value="UniProtKB-KW"/>
</dbReference>
<dbReference type="InterPro" id="IPR050219">
    <property type="entry name" value="DnaG_primase"/>
</dbReference>
<evidence type="ECO:0000256" key="9">
    <source>
        <dbReference type="ARBA" id="ARBA00023163"/>
    </source>
</evidence>
<dbReference type="Pfam" id="PF00078">
    <property type="entry name" value="RVT_1"/>
    <property type="match status" value="1"/>
</dbReference>
<dbReference type="OrthoDB" id="286375at2"/>
<dbReference type="InterPro" id="IPR002694">
    <property type="entry name" value="Znf_CHC2"/>
</dbReference>
<dbReference type="CDD" id="cd03364">
    <property type="entry name" value="TOPRIM_DnaG_primases"/>
    <property type="match status" value="1"/>
</dbReference>
<organism evidence="12 13">
    <name type="scientific">Aureliella helgolandensis</name>
    <dbReference type="NCBI Taxonomy" id="2527968"/>
    <lineage>
        <taxon>Bacteria</taxon>
        <taxon>Pseudomonadati</taxon>
        <taxon>Planctomycetota</taxon>
        <taxon>Planctomycetia</taxon>
        <taxon>Pirellulales</taxon>
        <taxon>Pirellulaceae</taxon>
        <taxon>Aureliella</taxon>
    </lineage>
</organism>